<dbReference type="Proteomes" id="UP000694892">
    <property type="component" value="Chromosome 5L"/>
</dbReference>
<reference evidence="2" key="1">
    <citation type="journal article" date="2016" name="Nature">
        <title>Genome evolution in the allotetraploid frog Xenopus laevis.</title>
        <authorList>
            <person name="Session A.M."/>
            <person name="Uno Y."/>
            <person name="Kwon T."/>
            <person name="Chapman J.A."/>
            <person name="Toyoda A."/>
            <person name="Takahashi S."/>
            <person name="Fukui A."/>
            <person name="Hikosaka A."/>
            <person name="Suzuki A."/>
            <person name="Kondo M."/>
            <person name="van Heeringen S.J."/>
            <person name="Quigley I."/>
            <person name="Heinz S."/>
            <person name="Ogino H."/>
            <person name="Ochi H."/>
            <person name="Hellsten U."/>
            <person name="Lyons J.B."/>
            <person name="Simakov O."/>
            <person name="Putnam N."/>
            <person name="Stites J."/>
            <person name="Kuroki Y."/>
            <person name="Tanaka T."/>
            <person name="Michiue T."/>
            <person name="Watanabe M."/>
            <person name="Bogdanovic O."/>
            <person name="Lister R."/>
            <person name="Georgiou G."/>
            <person name="Paranjpe S.S."/>
            <person name="van Kruijsbergen I."/>
            <person name="Shu S."/>
            <person name="Carlson J."/>
            <person name="Kinoshita T."/>
            <person name="Ohta Y."/>
            <person name="Mawaribuchi S."/>
            <person name="Jenkins J."/>
            <person name="Grimwood J."/>
            <person name="Schmutz J."/>
            <person name="Mitros T."/>
            <person name="Mozaffari S.V."/>
            <person name="Suzuki Y."/>
            <person name="Haramoto Y."/>
            <person name="Yamamoto T.S."/>
            <person name="Takagi C."/>
            <person name="Heald R."/>
            <person name="Miller K."/>
            <person name="Haudenschild C."/>
            <person name="Kitzman J."/>
            <person name="Nakayama T."/>
            <person name="Izutsu Y."/>
            <person name="Robert J."/>
            <person name="Fortriede J."/>
            <person name="Burns K."/>
            <person name="Lotay V."/>
            <person name="Karimi K."/>
            <person name="Yasuoka Y."/>
            <person name="Dichmann D.S."/>
            <person name="Flajnik M.F."/>
            <person name="Houston D.W."/>
            <person name="Shendure J."/>
            <person name="DuPasquier L."/>
            <person name="Vize P.D."/>
            <person name="Zorn A.M."/>
            <person name="Ito M."/>
            <person name="Marcotte E.M."/>
            <person name="Wallingford J.B."/>
            <person name="Ito Y."/>
            <person name="Asashima M."/>
            <person name="Ueno N."/>
            <person name="Matsuda Y."/>
            <person name="Veenstra G.J."/>
            <person name="Fujiyama A."/>
            <person name="Harland R.M."/>
            <person name="Taira M."/>
            <person name="Rokhsar D.S."/>
        </authorList>
    </citation>
    <scope>NUCLEOTIDE SEQUENCE [LARGE SCALE GENOMIC DNA]</scope>
    <source>
        <strain evidence="2">J</strain>
    </source>
</reference>
<evidence type="ECO:0000313" key="1">
    <source>
        <dbReference type="EMBL" id="OCT79542.1"/>
    </source>
</evidence>
<proteinExistence type="predicted"/>
<name>A0A974CVG4_XENLA</name>
<dbReference type="EMBL" id="CM004474">
    <property type="protein sequence ID" value="OCT79542.1"/>
    <property type="molecule type" value="Genomic_DNA"/>
</dbReference>
<gene>
    <name evidence="1" type="ORF">XELAEV_18026353mg</name>
</gene>
<dbReference type="AlphaFoldDB" id="A0A974CVG4"/>
<evidence type="ECO:0000313" key="2">
    <source>
        <dbReference type="Proteomes" id="UP000694892"/>
    </source>
</evidence>
<organism evidence="1 2">
    <name type="scientific">Xenopus laevis</name>
    <name type="common">African clawed frog</name>
    <dbReference type="NCBI Taxonomy" id="8355"/>
    <lineage>
        <taxon>Eukaryota</taxon>
        <taxon>Metazoa</taxon>
        <taxon>Chordata</taxon>
        <taxon>Craniata</taxon>
        <taxon>Vertebrata</taxon>
        <taxon>Euteleostomi</taxon>
        <taxon>Amphibia</taxon>
        <taxon>Batrachia</taxon>
        <taxon>Anura</taxon>
        <taxon>Pipoidea</taxon>
        <taxon>Pipidae</taxon>
        <taxon>Xenopodinae</taxon>
        <taxon>Xenopus</taxon>
        <taxon>Xenopus</taxon>
    </lineage>
</organism>
<sequence length="124" mass="14332">MLPQDLALYLMRSWGTSGPISKTFNPRGEQHELRKEEKALQHISPVRAEVYRPFWIQDHLWLLGHLNSNRVTDIYADMVVIVQCFGKSMARNKHWPAHFNVFVLYSIGLSWGAVPGSLRAYPLQ</sequence>
<accession>A0A974CVG4</accession>
<protein>
    <submittedName>
        <fullName evidence="1">Uncharacterized protein</fullName>
    </submittedName>
</protein>